<dbReference type="InterPro" id="IPR036285">
    <property type="entry name" value="PRP4-like_sf"/>
</dbReference>
<keyword evidence="8" id="KW-0371">Homeobox</keyword>
<comment type="similarity">
    <text evidence="6">Belongs to the class-I pyridoxal-phosphate-dependent aminotransferase family. Alanine aminotransferase subfamily.</text>
</comment>
<dbReference type="Gene3D" id="4.10.280.110">
    <property type="entry name" value="Pre-mRNA processing factor 4 domain"/>
    <property type="match status" value="1"/>
</dbReference>
<dbReference type="Gene3D" id="1.10.287.1970">
    <property type="match status" value="1"/>
</dbReference>
<dbReference type="GO" id="GO:0000398">
    <property type="term" value="P:mRNA splicing, via spliceosome"/>
    <property type="evidence" value="ECO:0007669"/>
    <property type="project" value="TreeGrafter"/>
</dbReference>
<comment type="cofactor">
    <cofactor evidence="1">
        <name>pyridoxal 5'-phosphate</name>
        <dbReference type="ChEBI" id="CHEBI:597326"/>
    </cofactor>
</comment>
<keyword evidence="5" id="KW-0663">Pyridoxal phosphate</keyword>
<dbReference type="EMBL" id="BMAC01000678">
    <property type="protein sequence ID" value="GFQ01401.1"/>
    <property type="molecule type" value="Genomic_DNA"/>
</dbReference>
<evidence type="ECO:0000259" key="7">
    <source>
        <dbReference type="SMART" id="SM00500"/>
    </source>
</evidence>
<comment type="caution">
    <text evidence="8">The sequence shown here is derived from an EMBL/GenBank/DDBJ whole genome shotgun (WGS) entry which is preliminary data.</text>
</comment>
<dbReference type="PANTHER" id="PTHR19846">
    <property type="entry name" value="WD40 REPEAT PROTEIN"/>
    <property type="match status" value="1"/>
</dbReference>
<keyword evidence="4" id="KW-0808">Transferase</keyword>
<evidence type="ECO:0000313" key="9">
    <source>
        <dbReference type="Proteomes" id="UP000653305"/>
    </source>
</evidence>
<dbReference type="Proteomes" id="UP000653305">
    <property type="component" value="Unassembled WGS sequence"/>
</dbReference>
<evidence type="ECO:0000256" key="3">
    <source>
        <dbReference type="ARBA" id="ARBA00022576"/>
    </source>
</evidence>
<dbReference type="GO" id="GO:0003677">
    <property type="term" value="F:DNA binding"/>
    <property type="evidence" value="ECO:0007669"/>
    <property type="project" value="UniProtKB-KW"/>
</dbReference>
<dbReference type="AlphaFoldDB" id="A0A830CNL2"/>
<feature type="domain" description="Pre-mRNA processing factor 4 (PRP4)-like" evidence="7">
    <location>
        <begin position="71"/>
        <end position="124"/>
    </location>
</feature>
<evidence type="ECO:0000313" key="8">
    <source>
        <dbReference type="EMBL" id="GFQ01401.1"/>
    </source>
</evidence>
<gene>
    <name evidence="8" type="ORF">PHJA_002284000</name>
</gene>
<dbReference type="Pfam" id="PF08799">
    <property type="entry name" value="PRP4"/>
    <property type="match status" value="1"/>
</dbReference>
<keyword evidence="9" id="KW-1185">Reference proteome</keyword>
<dbReference type="SUPFAM" id="SSF158230">
    <property type="entry name" value="PRP4-like"/>
    <property type="match status" value="1"/>
</dbReference>
<dbReference type="GO" id="GO:0046540">
    <property type="term" value="C:U4/U6 x U5 tri-snRNP complex"/>
    <property type="evidence" value="ECO:0007669"/>
    <property type="project" value="TreeGrafter"/>
</dbReference>
<keyword evidence="3" id="KW-0032">Aminotransferase</keyword>
<comment type="subunit">
    <text evidence="2">Homodimer.</text>
</comment>
<dbReference type="SMART" id="SM00500">
    <property type="entry name" value="SFM"/>
    <property type="match status" value="1"/>
</dbReference>
<evidence type="ECO:0000256" key="6">
    <source>
        <dbReference type="ARBA" id="ARBA00025785"/>
    </source>
</evidence>
<dbReference type="FunFam" id="1.10.287.1970:FF:000001">
    <property type="entry name" value="Alanine aminotransferase 2"/>
    <property type="match status" value="1"/>
</dbReference>
<dbReference type="InterPro" id="IPR014906">
    <property type="entry name" value="PRP4-like"/>
</dbReference>
<dbReference type="GO" id="GO:0008483">
    <property type="term" value="F:transaminase activity"/>
    <property type="evidence" value="ECO:0007669"/>
    <property type="project" value="UniProtKB-KW"/>
</dbReference>
<evidence type="ECO:0000256" key="2">
    <source>
        <dbReference type="ARBA" id="ARBA00011738"/>
    </source>
</evidence>
<keyword evidence="8" id="KW-0238">DNA-binding</keyword>
<reference evidence="8" key="1">
    <citation type="submission" date="2020-07" db="EMBL/GenBank/DDBJ databases">
        <title>Ethylene signaling mediates host invasion by parasitic plants.</title>
        <authorList>
            <person name="Yoshida S."/>
        </authorList>
    </citation>
    <scope>NUCLEOTIDE SEQUENCE</scope>
    <source>
        <strain evidence="8">Okayama</strain>
    </source>
</reference>
<accession>A0A830CNL2</accession>
<evidence type="ECO:0000256" key="1">
    <source>
        <dbReference type="ARBA" id="ARBA00001933"/>
    </source>
</evidence>
<sequence length="297" mass="33853">MKVLYCNIGNPQSLGQQPITFFREVLALCDHPAILDKSETQGLFSLDLYLSMPMKKHLRESSIVIVFTFSLVGNAVRACLRRLGEPITLFGEREMERRDRLRMLMANLDSEGQLEKLMNAHEDEEAAATALLEAPREIVRYSLVRSTRRLGQVKKKRDDPDEDLDVEVDWSLKQAANLGLECSEIGDDRPLLGCSISYGGKMLATWNKLGEYMSVDGKILNERPLITDCCQLPRKNDLKLIFLVLCPIKIPNSQFPGTTNSLMIMEEEKPLAMDRAMSSIDEYEVLYLEEYARMFSY</sequence>
<dbReference type="PANTHER" id="PTHR19846:SF0">
    <property type="entry name" value="PRE-MRNA PROCESSING FACTOR 4"/>
    <property type="match status" value="1"/>
</dbReference>
<dbReference type="GO" id="GO:0017070">
    <property type="term" value="F:U6 snRNA binding"/>
    <property type="evidence" value="ECO:0007669"/>
    <property type="project" value="TreeGrafter"/>
</dbReference>
<proteinExistence type="inferred from homology"/>
<evidence type="ECO:0000256" key="4">
    <source>
        <dbReference type="ARBA" id="ARBA00022679"/>
    </source>
</evidence>
<organism evidence="8 9">
    <name type="scientific">Phtheirospermum japonicum</name>
    <dbReference type="NCBI Taxonomy" id="374723"/>
    <lineage>
        <taxon>Eukaryota</taxon>
        <taxon>Viridiplantae</taxon>
        <taxon>Streptophyta</taxon>
        <taxon>Embryophyta</taxon>
        <taxon>Tracheophyta</taxon>
        <taxon>Spermatophyta</taxon>
        <taxon>Magnoliopsida</taxon>
        <taxon>eudicotyledons</taxon>
        <taxon>Gunneridae</taxon>
        <taxon>Pentapetalae</taxon>
        <taxon>asterids</taxon>
        <taxon>lamiids</taxon>
        <taxon>Lamiales</taxon>
        <taxon>Orobanchaceae</taxon>
        <taxon>Orobanchaceae incertae sedis</taxon>
        <taxon>Phtheirospermum</taxon>
    </lineage>
</organism>
<evidence type="ECO:0000256" key="5">
    <source>
        <dbReference type="ARBA" id="ARBA00022898"/>
    </source>
</evidence>
<dbReference type="OrthoDB" id="1732682at2759"/>
<name>A0A830CNL2_9LAMI</name>
<protein>
    <submittedName>
        <fullName evidence="8">Homeobox-leucine zipper protein roc3</fullName>
    </submittedName>
</protein>
<dbReference type="GO" id="GO:0030621">
    <property type="term" value="F:U4 snRNA binding"/>
    <property type="evidence" value="ECO:0007669"/>
    <property type="project" value="TreeGrafter"/>
</dbReference>